<evidence type="ECO:0000313" key="1">
    <source>
        <dbReference type="EMBL" id="KAH7933302.1"/>
    </source>
</evidence>
<name>A0ACB8C373_DERSI</name>
<organism evidence="1 2">
    <name type="scientific">Dermacentor silvarum</name>
    <name type="common">Tick</name>
    <dbReference type="NCBI Taxonomy" id="543639"/>
    <lineage>
        <taxon>Eukaryota</taxon>
        <taxon>Metazoa</taxon>
        <taxon>Ecdysozoa</taxon>
        <taxon>Arthropoda</taxon>
        <taxon>Chelicerata</taxon>
        <taxon>Arachnida</taxon>
        <taxon>Acari</taxon>
        <taxon>Parasitiformes</taxon>
        <taxon>Ixodida</taxon>
        <taxon>Ixodoidea</taxon>
        <taxon>Ixodidae</taxon>
        <taxon>Rhipicephalinae</taxon>
        <taxon>Dermacentor</taxon>
    </lineage>
</organism>
<protein>
    <submittedName>
        <fullName evidence="1">Uncharacterized protein</fullName>
    </submittedName>
</protein>
<comment type="caution">
    <text evidence="1">The sequence shown here is derived from an EMBL/GenBank/DDBJ whole genome shotgun (WGS) entry which is preliminary data.</text>
</comment>
<accession>A0ACB8C373</accession>
<evidence type="ECO:0000313" key="2">
    <source>
        <dbReference type="Proteomes" id="UP000821865"/>
    </source>
</evidence>
<keyword evidence="2" id="KW-1185">Reference proteome</keyword>
<reference evidence="1" key="1">
    <citation type="submission" date="2020-05" db="EMBL/GenBank/DDBJ databases">
        <title>Large-scale comparative analyses of tick genomes elucidate their genetic diversity and vector capacities.</title>
        <authorList>
            <person name="Jia N."/>
            <person name="Wang J."/>
            <person name="Shi W."/>
            <person name="Du L."/>
            <person name="Sun Y."/>
            <person name="Zhan W."/>
            <person name="Jiang J."/>
            <person name="Wang Q."/>
            <person name="Zhang B."/>
            <person name="Ji P."/>
            <person name="Sakyi L.B."/>
            <person name="Cui X."/>
            <person name="Yuan T."/>
            <person name="Jiang B."/>
            <person name="Yang W."/>
            <person name="Lam T.T.-Y."/>
            <person name="Chang Q."/>
            <person name="Ding S."/>
            <person name="Wang X."/>
            <person name="Zhu J."/>
            <person name="Ruan X."/>
            <person name="Zhao L."/>
            <person name="Wei J."/>
            <person name="Que T."/>
            <person name="Du C."/>
            <person name="Cheng J."/>
            <person name="Dai P."/>
            <person name="Han X."/>
            <person name="Huang E."/>
            <person name="Gao Y."/>
            <person name="Liu J."/>
            <person name="Shao H."/>
            <person name="Ye R."/>
            <person name="Li L."/>
            <person name="Wei W."/>
            <person name="Wang X."/>
            <person name="Wang C."/>
            <person name="Yang T."/>
            <person name="Huo Q."/>
            <person name="Li W."/>
            <person name="Guo W."/>
            <person name="Chen H."/>
            <person name="Zhou L."/>
            <person name="Ni X."/>
            <person name="Tian J."/>
            <person name="Zhou Y."/>
            <person name="Sheng Y."/>
            <person name="Liu T."/>
            <person name="Pan Y."/>
            <person name="Xia L."/>
            <person name="Li J."/>
            <person name="Zhao F."/>
            <person name="Cao W."/>
        </authorList>
    </citation>
    <scope>NUCLEOTIDE SEQUENCE</scope>
    <source>
        <strain evidence="1">Dsil-2018</strain>
    </source>
</reference>
<dbReference type="EMBL" id="CM023478">
    <property type="protein sequence ID" value="KAH7933302.1"/>
    <property type="molecule type" value="Genomic_DNA"/>
</dbReference>
<dbReference type="Proteomes" id="UP000821865">
    <property type="component" value="Chromosome 9"/>
</dbReference>
<gene>
    <name evidence="1" type="ORF">HPB49_011258</name>
</gene>
<sequence>MGEFSDSPIGKRLHEGKLNLPRAAILPESEKVCPDVFVGDEALQLRPDFMRPLPGARTEAEQVIFNYRLSRARRCVENAFGILVSRWRIYKRQINLQRENVDNVVKATCILHNFLSMTTSAAATYCPPVTTCSGLSATALGDKRRQVLLCLACREQRPANPQMLQIQCGKCL</sequence>
<proteinExistence type="predicted"/>